<evidence type="ECO:0000313" key="3">
    <source>
        <dbReference type="Proteomes" id="UP000319576"/>
    </source>
</evidence>
<name>A0A517Y205_9BACT</name>
<keyword evidence="3" id="KW-1185">Reference proteome</keyword>
<reference evidence="2 3" key="1">
    <citation type="submission" date="2019-02" db="EMBL/GenBank/DDBJ databases">
        <title>Deep-cultivation of Planctomycetes and their phenomic and genomic characterization uncovers novel biology.</title>
        <authorList>
            <person name="Wiegand S."/>
            <person name="Jogler M."/>
            <person name="Boedeker C."/>
            <person name="Pinto D."/>
            <person name="Vollmers J."/>
            <person name="Rivas-Marin E."/>
            <person name="Kohn T."/>
            <person name="Peeters S.H."/>
            <person name="Heuer A."/>
            <person name="Rast P."/>
            <person name="Oberbeckmann S."/>
            <person name="Bunk B."/>
            <person name="Jeske O."/>
            <person name="Meyerdierks A."/>
            <person name="Storesund J.E."/>
            <person name="Kallscheuer N."/>
            <person name="Luecker S."/>
            <person name="Lage O.M."/>
            <person name="Pohl T."/>
            <person name="Merkel B.J."/>
            <person name="Hornburger P."/>
            <person name="Mueller R.-W."/>
            <person name="Bruemmer F."/>
            <person name="Labrenz M."/>
            <person name="Spormann A.M."/>
            <person name="Op den Camp H."/>
            <person name="Overmann J."/>
            <person name="Amann R."/>
            <person name="Jetten M.S.M."/>
            <person name="Mascher T."/>
            <person name="Medema M.H."/>
            <person name="Devos D.P."/>
            <person name="Kaster A.-K."/>
            <person name="Ovreas L."/>
            <person name="Rohde M."/>
            <person name="Galperin M.Y."/>
            <person name="Jogler C."/>
        </authorList>
    </citation>
    <scope>NUCLEOTIDE SEQUENCE [LARGE SCALE GENOMIC DNA]</scope>
    <source>
        <strain evidence="2 3">ETA_A1</strain>
    </source>
</reference>
<proteinExistence type="predicted"/>
<feature type="compositionally biased region" description="Polar residues" evidence="1">
    <location>
        <begin position="1"/>
        <end position="13"/>
    </location>
</feature>
<dbReference type="AlphaFoldDB" id="A0A517Y205"/>
<dbReference type="KEGG" id="uli:ETAA1_57950"/>
<gene>
    <name evidence="2" type="ORF">ETAA1_57950</name>
</gene>
<dbReference type="EMBL" id="CP036273">
    <property type="protein sequence ID" value="QDU23787.1"/>
    <property type="molecule type" value="Genomic_DNA"/>
</dbReference>
<evidence type="ECO:0000313" key="2">
    <source>
        <dbReference type="EMBL" id="QDU23787.1"/>
    </source>
</evidence>
<evidence type="ECO:0000256" key="1">
    <source>
        <dbReference type="SAM" id="MobiDB-lite"/>
    </source>
</evidence>
<feature type="region of interest" description="Disordered" evidence="1">
    <location>
        <begin position="1"/>
        <end position="22"/>
    </location>
</feature>
<sequence length="39" mass="4190">MTASLLEQDTAKGSINARRPSAALDTKSLERVLQGFKAN</sequence>
<dbReference type="Proteomes" id="UP000319576">
    <property type="component" value="Chromosome"/>
</dbReference>
<organism evidence="2 3">
    <name type="scientific">Urbifossiella limnaea</name>
    <dbReference type="NCBI Taxonomy" id="2528023"/>
    <lineage>
        <taxon>Bacteria</taxon>
        <taxon>Pseudomonadati</taxon>
        <taxon>Planctomycetota</taxon>
        <taxon>Planctomycetia</taxon>
        <taxon>Gemmatales</taxon>
        <taxon>Gemmataceae</taxon>
        <taxon>Urbifossiella</taxon>
    </lineage>
</organism>
<accession>A0A517Y205</accession>
<protein>
    <submittedName>
        <fullName evidence="2">Uncharacterized protein</fullName>
    </submittedName>
</protein>